<proteinExistence type="predicted"/>
<dbReference type="RefSeq" id="WP_311424982.1">
    <property type="nucleotide sequence ID" value="NZ_JAVREH010000055.1"/>
</dbReference>
<feature type="region of interest" description="Disordered" evidence="1">
    <location>
        <begin position="39"/>
        <end position="60"/>
    </location>
</feature>
<feature type="compositionally biased region" description="Basic and acidic residues" evidence="1">
    <location>
        <begin position="12"/>
        <end position="23"/>
    </location>
</feature>
<accession>A0ABU2JFR7</accession>
<reference evidence="3" key="1">
    <citation type="submission" date="2023-07" db="EMBL/GenBank/DDBJ databases">
        <title>30 novel species of actinomycetes from the DSMZ collection.</title>
        <authorList>
            <person name="Nouioui I."/>
        </authorList>
    </citation>
    <scope>NUCLEOTIDE SEQUENCE [LARGE SCALE GENOMIC DNA]</scope>
    <source>
        <strain evidence="3">DSM 44399</strain>
    </source>
</reference>
<sequence length="81" mass="9061">MLDGIAAQQPAEVERGEGADARPEQSGSRIFAAQLGHARHVDEHREQHRRHDEHCQAGEPIPEVGRITILSHAAWARRWVA</sequence>
<protein>
    <submittedName>
        <fullName evidence="2">Uncharacterized protein</fullName>
    </submittedName>
</protein>
<dbReference type="Proteomes" id="UP001183176">
    <property type="component" value="Unassembled WGS sequence"/>
</dbReference>
<organism evidence="2 3">
    <name type="scientific">Jatrophihabitans lederbergiae</name>
    <dbReference type="NCBI Taxonomy" id="3075547"/>
    <lineage>
        <taxon>Bacteria</taxon>
        <taxon>Bacillati</taxon>
        <taxon>Actinomycetota</taxon>
        <taxon>Actinomycetes</taxon>
        <taxon>Jatrophihabitantales</taxon>
        <taxon>Jatrophihabitantaceae</taxon>
        <taxon>Jatrophihabitans</taxon>
    </lineage>
</organism>
<gene>
    <name evidence="2" type="ORF">RM423_20905</name>
</gene>
<name>A0ABU2JFR7_9ACTN</name>
<evidence type="ECO:0000313" key="2">
    <source>
        <dbReference type="EMBL" id="MDT0263838.1"/>
    </source>
</evidence>
<evidence type="ECO:0000256" key="1">
    <source>
        <dbReference type="SAM" id="MobiDB-lite"/>
    </source>
</evidence>
<keyword evidence="3" id="KW-1185">Reference proteome</keyword>
<feature type="region of interest" description="Disordered" evidence="1">
    <location>
        <begin position="1"/>
        <end position="27"/>
    </location>
</feature>
<feature type="compositionally biased region" description="Basic and acidic residues" evidence="1">
    <location>
        <begin position="39"/>
        <end position="56"/>
    </location>
</feature>
<evidence type="ECO:0000313" key="3">
    <source>
        <dbReference type="Proteomes" id="UP001183176"/>
    </source>
</evidence>
<comment type="caution">
    <text evidence="2">The sequence shown here is derived from an EMBL/GenBank/DDBJ whole genome shotgun (WGS) entry which is preliminary data.</text>
</comment>
<dbReference type="EMBL" id="JAVREH010000055">
    <property type="protein sequence ID" value="MDT0263838.1"/>
    <property type="molecule type" value="Genomic_DNA"/>
</dbReference>